<dbReference type="EMBL" id="CP002665">
    <property type="protein sequence ID" value="AEI13100.1"/>
    <property type="molecule type" value="Genomic_DNA"/>
</dbReference>
<feature type="transmembrane region" description="Helical" evidence="2">
    <location>
        <begin position="40"/>
        <end position="60"/>
    </location>
</feature>
<reference evidence="4" key="1">
    <citation type="submission" date="2011-04" db="EMBL/GenBank/DDBJ databases">
        <title>Complete sequence of Cellvibrio gilvus ATCC 13127.</title>
        <authorList>
            <person name="Lucas S."/>
            <person name="Han J."/>
            <person name="Lapidus A."/>
            <person name="Cheng J.-F."/>
            <person name="Goodwin L."/>
            <person name="Pitluck S."/>
            <person name="Peters L."/>
            <person name="Munk A."/>
            <person name="Detter J.C."/>
            <person name="Han C."/>
            <person name="Tapia R."/>
            <person name="Land M."/>
            <person name="Hauser L."/>
            <person name="Kyrpides N."/>
            <person name="Ivanova N."/>
            <person name="Ovchinnikova G."/>
            <person name="Pagani I."/>
            <person name="Mead D."/>
            <person name="Brumm P."/>
            <person name="Woyke T."/>
        </authorList>
    </citation>
    <scope>NUCLEOTIDE SEQUENCE [LARGE SCALE GENOMIC DNA]</scope>
    <source>
        <strain evidence="4">ATCC 13127 / NRRL B-14078</strain>
    </source>
</reference>
<feature type="region of interest" description="Disordered" evidence="1">
    <location>
        <begin position="438"/>
        <end position="459"/>
    </location>
</feature>
<accession>F8A3A7</accession>
<dbReference type="OrthoDB" id="4812640at2"/>
<evidence type="ECO:0000256" key="1">
    <source>
        <dbReference type="SAM" id="MobiDB-lite"/>
    </source>
</evidence>
<protein>
    <submittedName>
        <fullName evidence="3">Uncharacterized protein</fullName>
    </submittedName>
</protein>
<gene>
    <name evidence="3" type="ordered locus">Celgi_2601</name>
</gene>
<organism evidence="3 4">
    <name type="scientific">Cellulomonas gilvus (strain ATCC 13127 / NRRL B-14078)</name>
    <name type="common">Cellvibrio gilvus</name>
    <dbReference type="NCBI Taxonomy" id="593907"/>
    <lineage>
        <taxon>Bacteria</taxon>
        <taxon>Bacillati</taxon>
        <taxon>Actinomycetota</taxon>
        <taxon>Actinomycetes</taxon>
        <taxon>Micrococcales</taxon>
        <taxon>Cellulomonadaceae</taxon>
        <taxon>Cellulomonas</taxon>
    </lineage>
</organism>
<keyword evidence="2" id="KW-1133">Transmembrane helix</keyword>
<dbReference type="STRING" id="593907.Celgi_2601"/>
<dbReference type="AlphaFoldDB" id="F8A3A7"/>
<keyword evidence="2" id="KW-0812">Transmembrane</keyword>
<keyword evidence="2" id="KW-0472">Membrane</keyword>
<evidence type="ECO:0000313" key="4">
    <source>
        <dbReference type="Proteomes" id="UP000000485"/>
    </source>
</evidence>
<dbReference type="RefSeq" id="WP_013884617.1">
    <property type="nucleotide sequence ID" value="NC_015671.1"/>
</dbReference>
<proteinExistence type="predicted"/>
<keyword evidence="4" id="KW-1185">Reference proteome</keyword>
<name>F8A3A7_CELGA</name>
<sequence length="760" mass="78180">MNDDLRSRLHALGDSPDLNRPVTDLDAVVRRARTRRQRSGRMLAGGVTVALVVAGTAAAVPRLSHDPRPAVDRDTPDLPAACLLTPEQMAAQDGGAPRDWKITATPSDFGTRSPRTSGLEVALDVGFPLFADRSADLPELSGWIYGVTTAVARDGRVVAVLGGDPAPTISEAQSMAVDVTPQPVPLRTDVEAPLISCETGERTVLGSGTYQLLVTVTAALVRSADSSGGTEITMERTVVRTTSEPLDVEVTAGSDAAGPLACGATDSRLHALADPQQNPAPVRVTVDAAASSVASGGDIHFTTTAHNDTGDHLTGWADQPHAVLTRDGAIVGGLEPSEAVALELDLDAGSSESFPTWTGLRACTPEGGNGAGLPPGSYELWTVMGFTVGTPGAAAVRDWQAAGGPWALEITASPDGPDEPVPPAACGLVTEELAADDFGIPSRTEPSATEPTGDDQWLSAESEVVATSVRPALDGPWRLTTQIDVDPGPGNELLGPPDGWTYGSTVVLMQDDVVVAVLGTGTAPPRADARDMDVDAPRRTFPLATEVEAAPISCATGERAVLEPGLYQLVSSTTAGVVVDDDDIRVIRATSVPVEVRVTADSIAAGPLGCGATDDELRALADPPVNPSPLRLAAAPATVIGEGTPLTFPVTATNNAPGPQDVEASMPVVVVTRGGTIVGGLDAVDDRTVVIAGDATRELEASTALRSCGLATQPAPLPPGTYELWVLVPVVTSLADFARPGDQGSWLTTAGPFPLQITTP</sequence>
<dbReference type="HOGENOM" id="CLU_366689_0_0_11"/>
<evidence type="ECO:0000313" key="3">
    <source>
        <dbReference type="EMBL" id="AEI13100.1"/>
    </source>
</evidence>
<dbReference type="KEGG" id="cga:Celgi_2601"/>
<evidence type="ECO:0000256" key="2">
    <source>
        <dbReference type="SAM" id="Phobius"/>
    </source>
</evidence>
<dbReference type="Proteomes" id="UP000000485">
    <property type="component" value="Chromosome"/>
</dbReference>